<feature type="repeat" description="WD" evidence="3">
    <location>
        <begin position="747"/>
        <end position="787"/>
    </location>
</feature>
<dbReference type="PROSITE" id="PS50082">
    <property type="entry name" value="WD_REPEATS_2"/>
    <property type="match status" value="11"/>
</dbReference>
<dbReference type="InterPro" id="IPR036322">
    <property type="entry name" value="WD40_repeat_dom_sf"/>
</dbReference>
<dbReference type="SMART" id="SM00320">
    <property type="entry name" value="WD40"/>
    <property type="match status" value="13"/>
</dbReference>
<dbReference type="PROSITE" id="PS50294">
    <property type="entry name" value="WD_REPEATS_REGION"/>
    <property type="match status" value="8"/>
</dbReference>
<feature type="repeat" description="WD" evidence="3">
    <location>
        <begin position="968"/>
        <end position="1009"/>
    </location>
</feature>
<dbReference type="RefSeq" id="XP_056760864.1">
    <property type="nucleotide sequence ID" value="XM_056916110.1"/>
</dbReference>
<feature type="region of interest" description="Disordered" evidence="4">
    <location>
        <begin position="359"/>
        <end position="379"/>
    </location>
</feature>
<dbReference type="InterPro" id="IPR001680">
    <property type="entry name" value="WD40_rpt"/>
</dbReference>
<feature type="repeat" description="WD" evidence="3">
    <location>
        <begin position="1052"/>
        <end position="1092"/>
    </location>
</feature>
<name>A0AAD6FXM4_9EURO</name>
<protein>
    <recommendedName>
        <fullName evidence="7">Vegetative incompatibility protein HET-E-1</fullName>
    </recommendedName>
</protein>
<dbReference type="SUPFAM" id="SSF50978">
    <property type="entry name" value="WD40 repeat-like"/>
    <property type="match status" value="1"/>
</dbReference>
<dbReference type="InterPro" id="IPR019775">
    <property type="entry name" value="WD40_repeat_CS"/>
</dbReference>
<feature type="repeat" description="WD" evidence="3">
    <location>
        <begin position="1176"/>
        <end position="1217"/>
    </location>
</feature>
<dbReference type="CDD" id="cd00200">
    <property type="entry name" value="WD40"/>
    <property type="match status" value="2"/>
</dbReference>
<dbReference type="GeneID" id="81606353"/>
<dbReference type="SUPFAM" id="SSF50998">
    <property type="entry name" value="Quinoprotein alcohol dehydrogenase-like"/>
    <property type="match status" value="1"/>
</dbReference>
<dbReference type="EMBL" id="JAPVEA010000009">
    <property type="protein sequence ID" value="KAJ5433573.1"/>
    <property type="molecule type" value="Genomic_DNA"/>
</dbReference>
<evidence type="ECO:0000256" key="2">
    <source>
        <dbReference type="ARBA" id="ARBA00022737"/>
    </source>
</evidence>
<organism evidence="5 6">
    <name type="scientific">Penicillium daleae</name>
    <dbReference type="NCBI Taxonomy" id="63821"/>
    <lineage>
        <taxon>Eukaryota</taxon>
        <taxon>Fungi</taxon>
        <taxon>Dikarya</taxon>
        <taxon>Ascomycota</taxon>
        <taxon>Pezizomycotina</taxon>
        <taxon>Eurotiomycetes</taxon>
        <taxon>Eurotiomycetidae</taxon>
        <taxon>Eurotiales</taxon>
        <taxon>Aspergillaceae</taxon>
        <taxon>Penicillium</taxon>
    </lineage>
</organism>
<dbReference type="Gene3D" id="2.130.10.10">
    <property type="entry name" value="YVTN repeat-like/Quinoprotein amine dehydrogenase"/>
    <property type="match status" value="6"/>
</dbReference>
<evidence type="ECO:0000256" key="1">
    <source>
        <dbReference type="ARBA" id="ARBA00022574"/>
    </source>
</evidence>
<evidence type="ECO:0000256" key="4">
    <source>
        <dbReference type="SAM" id="MobiDB-lite"/>
    </source>
</evidence>
<evidence type="ECO:0000313" key="6">
    <source>
        <dbReference type="Proteomes" id="UP001213681"/>
    </source>
</evidence>
<dbReference type="PANTHER" id="PTHR44129">
    <property type="entry name" value="WD REPEAT-CONTAINING PROTEIN POP1"/>
    <property type="match status" value="1"/>
</dbReference>
<feature type="repeat" description="WD" evidence="3">
    <location>
        <begin position="837"/>
        <end position="868"/>
    </location>
</feature>
<feature type="repeat" description="WD" evidence="3">
    <location>
        <begin position="1224"/>
        <end position="1254"/>
    </location>
</feature>
<reference evidence="5" key="1">
    <citation type="submission" date="2022-12" db="EMBL/GenBank/DDBJ databases">
        <authorList>
            <person name="Petersen C."/>
        </authorList>
    </citation>
    <scope>NUCLEOTIDE SEQUENCE</scope>
    <source>
        <strain evidence="5">IBT 16125</strain>
    </source>
</reference>
<dbReference type="Proteomes" id="UP001213681">
    <property type="component" value="Unassembled WGS sequence"/>
</dbReference>
<dbReference type="PROSITE" id="PS00678">
    <property type="entry name" value="WD_REPEATS_1"/>
    <property type="match status" value="2"/>
</dbReference>
<dbReference type="InterPro" id="IPR050349">
    <property type="entry name" value="WD_LIS1/nudF_dynein_reg"/>
</dbReference>
<evidence type="ECO:0000256" key="3">
    <source>
        <dbReference type="PROSITE-ProRule" id="PRU00221"/>
    </source>
</evidence>
<dbReference type="Pfam" id="PF00400">
    <property type="entry name" value="WD40"/>
    <property type="match status" value="13"/>
</dbReference>
<keyword evidence="2" id="KW-0677">Repeat</keyword>
<feature type="compositionally biased region" description="Polar residues" evidence="4">
    <location>
        <begin position="409"/>
        <end position="424"/>
    </location>
</feature>
<evidence type="ECO:0000313" key="5">
    <source>
        <dbReference type="EMBL" id="KAJ5433573.1"/>
    </source>
</evidence>
<keyword evidence="6" id="KW-1185">Reference proteome</keyword>
<dbReference type="InterPro" id="IPR015943">
    <property type="entry name" value="WD40/YVTN_repeat-like_dom_sf"/>
</dbReference>
<dbReference type="PRINTS" id="PR00320">
    <property type="entry name" value="GPROTEINBRPT"/>
</dbReference>
<feature type="repeat" description="WD" evidence="3">
    <location>
        <begin position="926"/>
        <end position="967"/>
    </location>
</feature>
<keyword evidence="1 3" id="KW-0853">WD repeat</keyword>
<comment type="caution">
    <text evidence="5">The sequence shown here is derived from an EMBL/GenBank/DDBJ whole genome shotgun (WGS) entry which is preliminary data.</text>
</comment>
<dbReference type="InterPro" id="IPR020472">
    <property type="entry name" value="WD40_PAC1"/>
</dbReference>
<proteinExistence type="predicted"/>
<feature type="repeat" description="WD" evidence="3">
    <location>
        <begin position="1134"/>
        <end position="1166"/>
    </location>
</feature>
<feature type="repeat" description="WD" evidence="3">
    <location>
        <begin position="788"/>
        <end position="836"/>
    </location>
</feature>
<feature type="repeat" description="WD" evidence="3">
    <location>
        <begin position="698"/>
        <end position="723"/>
    </location>
</feature>
<evidence type="ECO:0008006" key="7">
    <source>
        <dbReference type="Google" id="ProtNLM"/>
    </source>
</evidence>
<gene>
    <name evidence="5" type="ORF">N7458_012729</name>
</gene>
<dbReference type="InterPro" id="IPR011047">
    <property type="entry name" value="Quinoprotein_ADH-like_sf"/>
</dbReference>
<feature type="region of interest" description="Disordered" evidence="4">
    <location>
        <begin position="404"/>
        <end position="425"/>
    </location>
</feature>
<feature type="repeat" description="WD" evidence="3">
    <location>
        <begin position="1010"/>
        <end position="1051"/>
    </location>
</feature>
<reference evidence="5" key="2">
    <citation type="journal article" date="2023" name="IMA Fungus">
        <title>Comparative genomic study of the Penicillium genus elucidates a diverse pangenome and 15 lateral gene transfer events.</title>
        <authorList>
            <person name="Petersen C."/>
            <person name="Sorensen T."/>
            <person name="Nielsen M.R."/>
            <person name="Sondergaard T.E."/>
            <person name="Sorensen J.L."/>
            <person name="Fitzpatrick D.A."/>
            <person name="Frisvad J.C."/>
            <person name="Nielsen K.L."/>
        </authorList>
    </citation>
    <scope>NUCLEOTIDE SEQUENCE</scope>
    <source>
        <strain evidence="5">IBT 16125</strain>
    </source>
</reference>
<sequence length="1327" mass="146945">MPDKNDPEAAEAARLLNSRTTTNLTTVLPKEVKWNIDTECLIAVETSWLSHLMTAPRSLWEPGNYEPGETYQRLFRDVLTGRGVWPEDSGQDGKKGKSIALWISTVFEAQREALEQQDDRSDIDERTTDKWRNEQLEIEIQKAMDSILDQQRGDQGLRSYVTALVEYPEHHFSRKNKEFALKLLVRRIIQRGHGTSASRRRCNEWWKILREALKLANMESPPSSHPFFDFFPRYILYGILTASQLAAVQVICPNYLATLLASHSSLAFQKALLFVSLGLGLTTLDHLLALNTTSWRSQRRCKELCSSLQSLPTEDILALNTSQSSDWQLKMDQVRHRWGLGLPWWQYYPNRWLPSTSDPGSTLAAHATSSTFQQEDSESPPAYEAVMATSFSYRPPAYSSKISGLAADGSQSDGTGLPRSNQIPRLQDKPDERLVLTESQEIVGAVVLLDSPLSVNSLSKLLALSTEQLLQRVSSLHSVLSIPSDPTKPVQLCHLSLRNYLLDPRIRHETPYWVDEKQMHRKLAARCLSICDSLTRNICRLCDNTKRAQIDQWKIDHCFPPEVQYACRYWAHHLVQSYDHISDAPDILLFLKKHLLHWVEAMSILGFAFEVVRIIGLLQSVLHVDRGHDLSRFLHDAKRFILKYGQLADDVPLQIYSSSIFFAPERSIIRNQFQGEIPNWILMLSNPQRDWSAELQILEGHSDIVGSVAFSPNGRLLASGSRNFLGSSDKAFLVWNTATGALQPQRFEGHSNSVCSVAFSPDSRFLASVSDNTVQLWDAATGTLRRTLNGHQNPVHALAFSPDGRIIASGSGSQFGTTRDNSVRLWDVSTGALLHTLRNHQGPVNSVAFSPDGLLLAVASTSKIQIWDAATCVFQKTLEGDKTWIESVAFSPNGRLLASGSNSFLGRPNKALQLWDVATGTLQRTLECDSGTIHSVAFSPDGQLLASASADQIVRLWAVATGSLKRTFNGHSRSVKSVAFSPDGGLLASASFDNTVRLWDVSVGDVQPSLEGHSDLVRSVVFSPDGRLLLSTSDRGAVNLWNTATGDLQHSFESDSSSIRTVAFSPDSQLLATGSYGTVHLWDTATGDPQLTLDGIPSDVYCIAFSPSGRILAFGCIGIILICDTTTGDLQKTLTGHSWSVESVAFSPDGQLLASGSYDRTIRLWNPFTGVLQHTFQENFTSLDSLAFSPDGRILMFVSSNDAICLWDTLTGALLHGLHGHAAAFSPDGKILASASNDNTLRLWDVATGIPRETLEVKGRITDLEFCANGSYLCTNLGYIEIQPSPESLFPSLRPAANIFLEEEQFHFMNVAKMVRDGNVLTDGGTH</sequence>
<accession>A0AAD6FXM4</accession>